<dbReference type="InterPro" id="IPR029061">
    <property type="entry name" value="THDP-binding"/>
</dbReference>
<evidence type="ECO:0000256" key="3">
    <source>
        <dbReference type="ARBA" id="ARBA00023052"/>
    </source>
</evidence>
<sequence>MSKYMNKHLLDEASWKWDEKLVLQAWRLLNLIREFEEKSIEMYKAGLMGGSLHSYIGQEAVAAGMGMVMEPQDYMTMTYRGRGQALAKGADPYRLFAEMMGRADGYCQGKGGPMHIASSELGILGANGIVGAGIPIAVGAAFTSKLKKQQRVSVTFFGDGATNQGAFHEGLNLAAVFKLPVVFVCENNLYSEMTPIKDSLLNEHIAERGAAYRIPSVIVDGNDIRAVHEVGQEAMARARAGGGPTFIEAKTYRLVGHMFGDSESYRERAEVERWRQKEPLIQFKELCLNLNLLPEETLSAVTEEIRNQIGDAYELARKASEPELEEIFTHVY</sequence>
<protein>
    <submittedName>
        <fullName evidence="5">Thiamine pyrophosphate-dependent dehydrogenase E1 component subunit alpha</fullName>
    </submittedName>
</protein>
<evidence type="ECO:0000313" key="5">
    <source>
        <dbReference type="EMBL" id="MEQ4484571.1"/>
    </source>
</evidence>
<dbReference type="CDD" id="cd02000">
    <property type="entry name" value="TPP_E1_PDC_ADC_BCADC"/>
    <property type="match status" value="1"/>
</dbReference>
<keyword evidence="6" id="KW-1185">Reference proteome</keyword>
<dbReference type="RefSeq" id="WP_232186832.1">
    <property type="nucleotide sequence ID" value="NZ_JAIOAP010000010.1"/>
</dbReference>
<name>A0ABV1KY83_9BACL</name>
<feature type="domain" description="Dehydrogenase E1 component" evidence="4">
    <location>
        <begin position="30"/>
        <end position="324"/>
    </location>
</feature>
<dbReference type="SUPFAM" id="SSF52518">
    <property type="entry name" value="Thiamin diphosphate-binding fold (THDP-binding)"/>
    <property type="match status" value="1"/>
</dbReference>
<organism evidence="5 6">
    <name type="scientific">Cohnella silvisoli</name>
    <dbReference type="NCBI Taxonomy" id="2873699"/>
    <lineage>
        <taxon>Bacteria</taxon>
        <taxon>Bacillati</taxon>
        <taxon>Bacillota</taxon>
        <taxon>Bacilli</taxon>
        <taxon>Bacillales</taxon>
        <taxon>Paenibacillaceae</taxon>
        <taxon>Cohnella</taxon>
    </lineage>
</organism>
<keyword evidence="2" id="KW-0560">Oxidoreductase</keyword>
<accession>A0ABV1KY83</accession>
<evidence type="ECO:0000256" key="2">
    <source>
        <dbReference type="ARBA" id="ARBA00023002"/>
    </source>
</evidence>
<dbReference type="Pfam" id="PF00676">
    <property type="entry name" value="E1_dh"/>
    <property type="match status" value="1"/>
</dbReference>
<dbReference type="PANTHER" id="PTHR11516:SF60">
    <property type="entry name" value="PYRUVATE DEHYDROGENASE E1 COMPONENT SUBUNIT ALPHA"/>
    <property type="match status" value="1"/>
</dbReference>
<dbReference type="InterPro" id="IPR001017">
    <property type="entry name" value="DH_E1"/>
</dbReference>
<evidence type="ECO:0000259" key="4">
    <source>
        <dbReference type="Pfam" id="PF00676"/>
    </source>
</evidence>
<dbReference type="InterPro" id="IPR050642">
    <property type="entry name" value="PDH_E1_Alpha_Subunit"/>
</dbReference>
<proteinExistence type="predicted"/>
<comment type="caution">
    <text evidence="5">The sequence shown here is derived from an EMBL/GenBank/DDBJ whole genome shotgun (WGS) entry which is preliminary data.</text>
</comment>
<keyword evidence="3" id="KW-0786">Thiamine pyrophosphate</keyword>
<dbReference type="PANTHER" id="PTHR11516">
    <property type="entry name" value="PYRUVATE DEHYDROGENASE E1 COMPONENT, ALPHA SUBUNIT BACTERIAL AND ORGANELLAR"/>
    <property type="match status" value="1"/>
</dbReference>
<gene>
    <name evidence="5" type="ORF">QJS35_19410</name>
</gene>
<dbReference type="EMBL" id="JASKHM010000011">
    <property type="protein sequence ID" value="MEQ4484571.1"/>
    <property type="molecule type" value="Genomic_DNA"/>
</dbReference>
<dbReference type="Gene3D" id="3.40.50.970">
    <property type="match status" value="1"/>
</dbReference>
<comment type="cofactor">
    <cofactor evidence="1">
        <name>thiamine diphosphate</name>
        <dbReference type="ChEBI" id="CHEBI:58937"/>
    </cofactor>
</comment>
<reference evidence="5 6" key="1">
    <citation type="journal article" date="2023" name="Genome Announc.">
        <title>Pan-Genome Analyses of the Genus Cohnella and Proposal of the Novel Species Cohnella silvisoli sp. nov., Isolated from Forest Soil.</title>
        <authorList>
            <person name="Wang C."/>
            <person name="Mao L."/>
            <person name="Bao G."/>
            <person name="Zhu H."/>
        </authorList>
    </citation>
    <scope>NUCLEOTIDE SEQUENCE [LARGE SCALE GENOMIC DNA]</scope>
    <source>
        <strain evidence="5 6">NL03-T5-1</strain>
    </source>
</reference>
<dbReference type="Proteomes" id="UP001493487">
    <property type="component" value="Unassembled WGS sequence"/>
</dbReference>
<evidence type="ECO:0000256" key="1">
    <source>
        <dbReference type="ARBA" id="ARBA00001964"/>
    </source>
</evidence>
<evidence type="ECO:0000313" key="6">
    <source>
        <dbReference type="Proteomes" id="UP001493487"/>
    </source>
</evidence>